<organism evidence="1">
    <name type="scientific">viral metagenome</name>
    <dbReference type="NCBI Taxonomy" id="1070528"/>
    <lineage>
        <taxon>unclassified sequences</taxon>
        <taxon>metagenomes</taxon>
        <taxon>organismal metagenomes</taxon>
    </lineage>
</organism>
<dbReference type="EMBL" id="BDQA01000263">
    <property type="protein sequence ID" value="GBH21703.1"/>
    <property type="molecule type" value="Genomic_RNA"/>
</dbReference>
<accession>A0A2V0R8W2</accession>
<comment type="caution">
    <text evidence="1">The sequence shown here is derived from an EMBL/GenBank/DDBJ whole genome shotgun (WGS) entry which is preliminary data.</text>
</comment>
<dbReference type="AlphaFoldDB" id="A0A2V0R8W2"/>
<proteinExistence type="predicted"/>
<name>A0A2V0R8W2_9ZZZZ</name>
<reference evidence="1" key="1">
    <citation type="submission" date="2017-04" db="EMBL/GenBank/DDBJ databases">
        <title>Unveiling RNA virosphere associated with marine microorganisms.</title>
        <authorList>
            <person name="Urayama S."/>
            <person name="Takaki Y."/>
            <person name="Nishi S."/>
            <person name="Yoshida Y."/>
            <person name="Deguchi S."/>
            <person name="Takai K."/>
            <person name="Nunoura T."/>
        </authorList>
    </citation>
    <scope>NUCLEOTIDE SEQUENCE</scope>
</reference>
<evidence type="ECO:0000313" key="1">
    <source>
        <dbReference type="EMBL" id="GBH21703.1"/>
    </source>
</evidence>
<protein>
    <submittedName>
        <fullName evidence="1">Uncharacterized protein</fullName>
    </submittedName>
</protein>
<sequence>MSYTSKTKEYAIEVAQTALSSFERQARGTLEAPNGDENVRLYTAKGGSAITMSSTVTSATIVYDPEATVRNGQLNVVAYGRNSSGQVVQVSSVNLGRPTDEFLSVGVLSSGLKVLNSSGVDVIGGTQSAGILTSVPRDISTLDSTSLANACSNHERDLASGVISRDESTVTVCMTEHFGKKMALCRSNTLGNIVQRTWDDGIGNRKRTIGQSLGPTENKTLSTTNVNASDADVIATDSLRIMDTNLLDAANNPLTLATYSASFTAYLQMGDPDITSISHPSVYVMLALDAANNVIGRSEIRDIVSVTDNQNYSVRLTGSVSSSTVPIHRVVVGATYSEGVAVEIVVASASTFSLTAFEETADIAARPIHVCVLEGLNASATLNLTSTAVLCGVPDSTNVFIGATGSTVPEVYDTNAVEMFLKSIARTLPRAFTISGHGAVTRSLTAMYGDESVDLAFKAMSFSDVSKKAADLVRQATKLRHELAPYVETVGAAASMLPGTAGAVGRGAIMASRLMDM</sequence>